<dbReference type="Pfam" id="PF12146">
    <property type="entry name" value="Hydrolase_4"/>
    <property type="match status" value="1"/>
</dbReference>
<comment type="caution">
    <text evidence="2">The sequence shown here is derived from an EMBL/GenBank/DDBJ whole genome shotgun (WGS) entry which is preliminary data.</text>
</comment>
<name>A0A9W8E953_9FUNG</name>
<accession>A0A9W8E953</accession>
<dbReference type="SUPFAM" id="SSF53474">
    <property type="entry name" value="alpha/beta-Hydrolases"/>
    <property type="match status" value="1"/>
</dbReference>
<evidence type="ECO:0000313" key="3">
    <source>
        <dbReference type="Proteomes" id="UP001150925"/>
    </source>
</evidence>
<feature type="domain" description="Serine aminopeptidase S33" evidence="1">
    <location>
        <begin position="45"/>
        <end position="177"/>
    </location>
</feature>
<gene>
    <name evidence="2" type="ORF">IWQ62_001370</name>
</gene>
<dbReference type="EMBL" id="JANBPY010000212">
    <property type="protein sequence ID" value="KAJ1968233.1"/>
    <property type="molecule type" value="Genomic_DNA"/>
</dbReference>
<dbReference type="PANTHER" id="PTHR42886">
    <property type="entry name" value="RE40534P-RELATED"/>
    <property type="match status" value="1"/>
</dbReference>
<protein>
    <recommendedName>
        <fullName evidence="1">Serine aminopeptidase S33 domain-containing protein</fullName>
    </recommendedName>
</protein>
<dbReference type="PANTHER" id="PTHR42886:SF53">
    <property type="entry name" value="ALPHA_BETA-HYDROLASES SUPERFAMILY PROTEIN"/>
    <property type="match status" value="1"/>
</dbReference>
<dbReference type="InterPro" id="IPR022742">
    <property type="entry name" value="Hydrolase_4"/>
</dbReference>
<dbReference type="GO" id="GO:0008236">
    <property type="term" value="F:serine-type peptidase activity"/>
    <property type="evidence" value="ECO:0007669"/>
    <property type="project" value="InterPro"/>
</dbReference>
<dbReference type="AlphaFoldDB" id="A0A9W8E953"/>
<reference evidence="2" key="1">
    <citation type="submission" date="2022-07" db="EMBL/GenBank/DDBJ databases">
        <title>Phylogenomic reconstructions and comparative analyses of Kickxellomycotina fungi.</title>
        <authorList>
            <person name="Reynolds N.K."/>
            <person name="Stajich J.E."/>
            <person name="Barry K."/>
            <person name="Grigoriev I.V."/>
            <person name="Crous P."/>
            <person name="Smith M.E."/>
        </authorList>
    </citation>
    <scope>NUCLEOTIDE SEQUENCE</scope>
    <source>
        <strain evidence="2">RSA 1196</strain>
    </source>
</reference>
<evidence type="ECO:0000313" key="2">
    <source>
        <dbReference type="EMBL" id="KAJ1968233.1"/>
    </source>
</evidence>
<evidence type="ECO:0000259" key="1">
    <source>
        <dbReference type="Pfam" id="PF12146"/>
    </source>
</evidence>
<proteinExistence type="predicted"/>
<dbReference type="InterPro" id="IPR029058">
    <property type="entry name" value="AB_hydrolase_fold"/>
</dbReference>
<dbReference type="GO" id="GO:0006508">
    <property type="term" value="P:proteolysis"/>
    <property type="evidence" value="ECO:0007669"/>
    <property type="project" value="InterPro"/>
</dbReference>
<keyword evidence="3" id="KW-1185">Reference proteome</keyword>
<dbReference type="Proteomes" id="UP001150925">
    <property type="component" value="Unassembled WGS sequence"/>
</dbReference>
<sequence length="284" mass="32753">MVYTTSVTNRPVTYTDYTIPTSDNHSLGATVITKTIAEENHHGSEIMVICHGLLNSRYSRVVRSLGVSLPYNACIFDFRGNGNSTGSTRYGNIMEEMEDLRFVIEYLRNTLKFTVKVILGHSKGAAVAFQYMAKYNDVPYLVDVAGRFDMSQSPMLRFTEEQTQLLKTKGEFEWLKYGLDQNRSYIIRQRDLDERDRIDMSVVRNIDFNRVQVLLVHGDQDEVVPVTEAQRYYDTMAESETLHHQPSPKLTMEILPKATHSFIENHERDILVETVRKWLAERLG</sequence>
<dbReference type="Gene3D" id="3.40.50.1820">
    <property type="entry name" value="alpha/beta hydrolase"/>
    <property type="match status" value="1"/>
</dbReference>
<organism evidence="2 3">
    <name type="scientific">Dispira parvispora</name>
    <dbReference type="NCBI Taxonomy" id="1520584"/>
    <lineage>
        <taxon>Eukaryota</taxon>
        <taxon>Fungi</taxon>
        <taxon>Fungi incertae sedis</taxon>
        <taxon>Zoopagomycota</taxon>
        <taxon>Kickxellomycotina</taxon>
        <taxon>Dimargaritomycetes</taxon>
        <taxon>Dimargaritales</taxon>
        <taxon>Dimargaritaceae</taxon>
        <taxon>Dispira</taxon>
    </lineage>
</organism>
<dbReference type="OrthoDB" id="9988524at2759"/>